<keyword evidence="2" id="KW-0812">Transmembrane</keyword>
<feature type="region of interest" description="Disordered" evidence="1">
    <location>
        <begin position="98"/>
        <end position="154"/>
    </location>
</feature>
<evidence type="ECO:0008006" key="5">
    <source>
        <dbReference type="Google" id="ProtNLM"/>
    </source>
</evidence>
<gene>
    <name evidence="3" type="ORF">L2K70_12785</name>
</gene>
<organism evidence="3 4">
    <name type="scientific">Nocardioides potassii</name>
    <dbReference type="NCBI Taxonomy" id="2911371"/>
    <lineage>
        <taxon>Bacteria</taxon>
        <taxon>Bacillati</taxon>
        <taxon>Actinomycetota</taxon>
        <taxon>Actinomycetes</taxon>
        <taxon>Propionibacteriales</taxon>
        <taxon>Nocardioidaceae</taxon>
        <taxon>Nocardioides</taxon>
    </lineage>
</organism>
<dbReference type="EMBL" id="JAKJHZ010000007">
    <property type="protein sequence ID" value="MCF6378480.1"/>
    <property type="molecule type" value="Genomic_DNA"/>
</dbReference>
<evidence type="ECO:0000313" key="3">
    <source>
        <dbReference type="EMBL" id="MCF6378480.1"/>
    </source>
</evidence>
<proteinExistence type="predicted"/>
<evidence type="ECO:0000256" key="2">
    <source>
        <dbReference type="SAM" id="Phobius"/>
    </source>
</evidence>
<keyword evidence="2" id="KW-0472">Membrane</keyword>
<reference evidence="3 4" key="1">
    <citation type="submission" date="2022-01" db="EMBL/GenBank/DDBJ databases">
        <title>Nocardioides sp. nov., an actinomycete isolated from mining soil.</title>
        <authorList>
            <person name="Liu L."/>
        </authorList>
    </citation>
    <scope>NUCLEOTIDE SEQUENCE [LARGE SCALE GENOMIC DNA]</scope>
    <source>
        <strain evidence="3 4">KLBMP 9356</strain>
    </source>
</reference>
<sequence>MTDSTDQTGLPPEQDAVRRLLADARHDGATPPEVVARLDATLAALASERHASPAPTGATKAPVVDLGARRRRMAGIGLLAAAAVVVAGVAVGNGLPSISRGSDDSSASSAGGSSQELSDSGADGGADSSMSQQPKAQLSPDLMDQPQLSTTDDDLDDDLLLLRDTMPAASASSESARAAVCAVPGVGRGRQVGVDVDGVPGLVVFRRPDDSTQRVDLYVCGDAAVVRTLTLPAP</sequence>
<name>A0ABS9HBB6_9ACTN</name>
<evidence type="ECO:0000256" key="1">
    <source>
        <dbReference type="SAM" id="MobiDB-lite"/>
    </source>
</evidence>
<dbReference type="Proteomes" id="UP001201161">
    <property type="component" value="Unassembled WGS sequence"/>
</dbReference>
<feature type="transmembrane region" description="Helical" evidence="2">
    <location>
        <begin position="76"/>
        <end position="95"/>
    </location>
</feature>
<protein>
    <recommendedName>
        <fullName evidence="5">DUF1707 domain-containing protein</fullName>
    </recommendedName>
</protein>
<keyword evidence="4" id="KW-1185">Reference proteome</keyword>
<dbReference type="RefSeq" id="WP_236402512.1">
    <property type="nucleotide sequence ID" value="NZ_JAKJHZ010000007.1"/>
</dbReference>
<keyword evidence="2" id="KW-1133">Transmembrane helix</keyword>
<accession>A0ABS9HBB6</accession>
<evidence type="ECO:0000313" key="4">
    <source>
        <dbReference type="Proteomes" id="UP001201161"/>
    </source>
</evidence>
<feature type="compositionally biased region" description="Low complexity" evidence="1">
    <location>
        <begin position="98"/>
        <end position="129"/>
    </location>
</feature>
<comment type="caution">
    <text evidence="3">The sequence shown here is derived from an EMBL/GenBank/DDBJ whole genome shotgun (WGS) entry which is preliminary data.</text>
</comment>